<feature type="region of interest" description="Disordered" evidence="1">
    <location>
        <begin position="61"/>
        <end position="88"/>
    </location>
</feature>
<dbReference type="RefSeq" id="WP_130473500.1">
    <property type="nucleotide sequence ID" value="NZ_SFCC01000001.1"/>
</dbReference>
<protein>
    <recommendedName>
        <fullName evidence="5">Transmembrane protein</fullName>
    </recommendedName>
</protein>
<evidence type="ECO:0000256" key="2">
    <source>
        <dbReference type="SAM" id="Phobius"/>
    </source>
</evidence>
<evidence type="ECO:0008006" key="5">
    <source>
        <dbReference type="Google" id="ProtNLM"/>
    </source>
</evidence>
<reference evidence="3 4" key="1">
    <citation type="submission" date="2019-02" db="EMBL/GenBank/DDBJ databases">
        <title>Draft genome sequence of Amycolatopsis sp. 8-3EHSu isolated from roots of Suaeda maritima.</title>
        <authorList>
            <person name="Duangmal K."/>
            <person name="Chantavorakit T."/>
        </authorList>
    </citation>
    <scope>NUCLEOTIDE SEQUENCE [LARGE SCALE GENOMIC DNA]</scope>
    <source>
        <strain evidence="3 4">8-3EHSu</strain>
    </source>
</reference>
<dbReference type="PANTHER" id="PTHR42305">
    <property type="entry name" value="MEMBRANE PROTEIN RV1733C-RELATED"/>
    <property type="match status" value="1"/>
</dbReference>
<dbReference type="PANTHER" id="PTHR42305:SF1">
    <property type="entry name" value="MEMBRANE PROTEIN RV1733C-RELATED"/>
    <property type="match status" value="1"/>
</dbReference>
<keyword evidence="2" id="KW-1133">Transmembrane helix</keyword>
<keyword evidence="2" id="KW-0472">Membrane</keyword>
<evidence type="ECO:0000256" key="1">
    <source>
        <dbReference type="SAM" id="MobiDB-lite"/>
    </source>
</evidence>
<sequence>MRTLRAWRRQLWQTARGRDKTAARGSDRLEAVVVLAAVLVAFAALPFTAALGSEVYASQSARSDWESRTRHPATATLLTDGQPEDGQADGVVADRHPTEAVWLMPNGAERTGKVPAEEGTKAGERVPIWLDGDGNPVAPPLSRAGAAINAVSASLGVWVAVCLLLFGACALLHLLLDRYRYDQWDRAWRREQQRWTRS</sequence>
<evidence type="ECO:0000313" key="3">
    <source>
        <dbReference type="EMBL" id="RZQ65931.1"/>
    </source>
</evidence>
<dbReference type="EMBL" id="SFCC01000001">
    <property type="protein sequence ID" value="RZQ65931.1"/>
    <property type="molecule type" value="Genomic_DNA"/>
</dbReference>
<comment type="caution">
    <text evidence="3">The sequence shown here is derived from an EMBL/GenBank/DDBJ whole genome shotgun (WGS) entry which is preliminary data.</text>
</comment>
<dbReference type="OrthoDB" id="3683281at2"/>
<feature type="transmembrane region" description="Helical" evidence="2">
    <location>
        <begin position="29"/>
        <end position="51"/>
    </location>
</feature>
<keyword evidence="4" id="KW-1185">Reference proteome</keyword>
<proteinExistence type="predicted"/>
<evidence type="ECO:0000313" key="4">
    <source>
        <dbReference type="Proteomes" id="UP000292003"/>
    </source>
</evidence>
<name>A0A4Q7JDG7_9PSEU</name>
<accession>A0A4Q7JDG7</accession>
<feature type="transmembrane region" description="Helical" evidence="2">
    <location>
        <begin position="155"/>
        <end position="176"/>
    </location>
</feature>
<dbReference type="AlphaFoldDB" id="A0A4Q7JDG7"/>
<dbReference type="Proteomes" id="UP000292003">
    <property type="component" value="Unassembled WGS sequence"/>
</dbReference>
<organism evidence="3 4">
    <name type="scientific">Amycolatopsis suaedae</name>
    <dbReference type="NCBI Taxonomy" id="2510978"/>
    <lineage>
        <taxon>Bacteria</taxon>
        <taxon>Bacillati</taxon>
        <taxon>Actinomycetota</taxon>
        <taxon>Actinomycetes</taxon>
        <taxon>Pseudonocardiales</taxon>
        <taxon>Pseudonocardiaceae</taxon>
        <taxon>Amycolatopsis</taxon>
    </lineage>
</organism>
<keyword evidence="2" id="KW-0812">Transmembrane</keyword>
<dbReference type="InterPro" id="IPR039708">
    <property type="entry name" value="MT1774/Rv1733c-like"/>
</dbReference>
<gene>
    <name evidence="3" type="ORF">EWH70_02330</name>
</gene>